<gene>
    <name evidence="2" type="ORF">GRI48_08615</name>
</gene>
<dbReference type="Proteomes" id="UP000445582">
    <property type="component" value="Unassembled WGS sequence"/>
</dbReference>
<organism evidence="2 3">
    <name type="scientific">Qipengyuania oceanensis</name>
    <dbReference type="NCBI Taxonomy" id="1463597"/>
    <lineage>
        <taxon>Bacteria</taxon>
        <taxon>Pseudomonadati</taxon>
        <taxon>Pseudomonadota</taxon>
        <taxon>Alphaproteobacteria</taxon>
        <taxon>Sphingomonadales</taxon>
        <taxon>Erythrobacteraceae</taxon>
        <taxon>Qipengyuania</taxon>
    </lineage>
</organism>
<evidence type="ECO:0000313" key="2">
    <source>
        <dbReference type="EMBL" id="MXO63071.1"/>
    </source>
</evidence>
<dbReference type="PANTHER" id="PTHR43792:SF1">
    <property type="entry name" value="N-ACETYLTRANSFERASE DOMAIN-CONTAINING PROTEIN"/>
    <property type="match status" value="1"/>
</dbReference>
<proteinExistence type="predicted"/>
<dbReference type="GO" id="GO:0016747">
    <property type="term" value="F:acyltransferase activity, transferring groups other than amino-acyl groups"/>
    <property type="evidence" value="ECO:0007669"/>
    <property type="project" value="InterPro"/>
</dbReference>
<dbReference type="OrthoDB" id="6293260at2"/>
<reference evidence="2 3" key="1">
    <citation type="submission" date="2019-12" db="EMBL/GenBank/DDBJ databases">
        <title>Genomic-based taxomic classification of the family Erythrobacteraceae.</title>
        <authorList>
            <person name="Xu L."/>
        </authorList>
    </citation>
    <scope>NUCLEOTIDE SEQUENCE [LARGE SCALE GENOMIC DNA]</scope>
    <source>
        <strain evidence="2 3">MCCC 1A09965</strain>
    </source>
</reference>
<dbReference type="PANTHER" id="PTHR43792">
    <property type="entry name" value="GNAT FAMILY, PUTATIVE (AFU_ORTHOLOGUE AFUA_3G00765)-RELATED-RELATED"/>
    <property type="match status" value="1"/>
</dbReference>
<comment type="caution">
    <text evidence="2">The sequence shown here is derived from an EMBL/GenBank/DDBJ whole genome shotgun (WGS) entry which is preliminary data.</text>
</comment>
<keyword evidence="3" id="KW-1185">Reference proteome</keyword>
<dbReference type="InterPro" id="IPR051531">
    <property type="entry name" value="N-acetyltransferase"/>
</dbReference>
<sequence>MPEVLETERLVLRPPNADDLPFLLSEMKTPMVMRYLGGAIFSEADVTSRLQADIDAFPRPEGWQRWTVMRREGEVPVGRCGLFHVRSEAAPDALRGEREIGWTLAEAHWGQGYATEAARAVLDHAFATLEVVYSQTSDSNAASTRMMHRLGFSARPELGYVDPDYPERDNPTTVWSLTAREWKR</sequence>
<protein>
    <submittedName>
        <fullName evidence="2">GNAT family N-acetyltransferase</fullName>
    </submittedName>
</protein>
<name>A0A844YFZ0_9SPHN</name>
<dbReference type="InterPro" id="IPR000182">
    <property type="entry name" value="GNAT_dom"/>
</dbReference>
<keyword evidence="2" id="KW-0808">Transferase</keyword>
<dbReference type="InterPro" id="IPR016181">
    <property type="entry name" value="Acyl_CoA_acyltransferase"/>
</dbReference>
<dbReference type="Gene3D" id="3.40.630.30">
    <property type="match status" value="1"/>
</dbReference>
<evidence type="ECO:0000259" key="1">
    <source>
        <dbReference type="PROSITE" id="PS51186"/>
    </source>
</evidence>
<dbReference type="PROSITE" id="PS51186">
    <property type="entry name" value="GNAT"/>
    <property type="match status" value="1"/>
</dbReference>
<dbReference type="AlphaFoldDB" id="A0A844YFZ0"/>
<dbReference type="RefSeq" id="WP_160674087.1">
    <property type="nucleotide sequence ID" value="NZ_WTYN01000001.1"/>
</dbReference>
<dbReference type="Pfam" id="PF13302">
    <property type="entry name" value="Acetyltransf_3"/>
    <property type="match status" value="1"/>
</dbReference>
<dbReference type="SUPFAM" id="SSF55729">
    <property type="entry name" value="Acyl-CoA N-acyltransferases (Nat)"/>
    <property type="match status" value="1"/>
</dbReference>
<accession>A0A844YFZ0</accession>
<evidence type="ECO:0000313" key="3">
    <source>
        <dbReference type="Proteomes" id="UP000445582"/>
    </source>
</evidence>
<feature type="domain" description="N-acetyltransferase" evidence="1">
    <location>
        <begin position="10"/>
        <end position="180"/>
    </location>
</feature>
<dbReference type="EMBL" id="WTYN01000001">
    <property type="protein sequence ID" value="MXO63071.1"/>
    <property type="molecule type" value="Genomic_DNA"/>
</dbReference>